<evidence type="ECO:0000313" key="2">
    <source>
        <dbReference type="EMBL" id="RMY97590.1"/>
    </source>
</evidence>
<dbReference type="EMBL" id="QWIS01000377">
    <property type="protein sequence ID" value="RMY97590.1"/>
    <property type="molecule type" value="Genomic_DNA"/>
</dbReference>
<keyword evidence="1" id="KW-0472">Membrane</keyword>
<proteinExistence type="predicted"/>
<reference evidence="2 3" key="1">
    <citation type="journal article" date="2018" name="BMC Genomics">
        <title>Genomic evidence for intraspecific hybridization in a clonal and extremely halotolerant yeast.</title>
        <authorList>
            <person name="Gostincar C."/>
            <person name="Stajich J.E."/>
            <person name="Zupancic J."/>
            <person name="Zalar P."/>
            <person name="Gunde-Cimerman N."/>
        </authorList>
    </citation>
    <scope>NUCLEOTIDE SEQUENCE [LARGE SCALE GENOMIC DNA]</scope>
    <source>
        <strain evidence="2 3">EXF-562</strain>
    </source>
</reference>
<keyword evidence="1" id="KW-0812">Transmembrane</keyword>
<dbReference type="AlphaFoldDB" id="A0A3M7G8U1"/>
<evidence type="ECO:0000313" key="3">
    <source>
        <dbReference type="Proteomes" id="UP000280598"/>
    </source>
</evidence>
<sequence>MDCSNLPNVGIIGINTDLNIVGIRYPPATILTRKISLRTFLSIFLVFSLLTVAIGFLGIAFLVDFPDRAGFINSKEIKFIIRRINKDRSDASEEE</sequence>
<accession>A0A3M7G8U1</accession>
<gene>
    <name evidence="2" type="ORF">D0860_08630</name>
</gene>
<protein>
    <submittedName>
        <fullName evidence="2">Uncharacterized protein</fullName>
    </submittedName>
</protein>
<feature type="transmembrane region" description="Helical" evidence="1">
    <location>
        <begin position="40"/>
        <end position="63"/>
    </location>
</feature>
<organism evidence="2 3">
    <name type="scientific">Hortaea werneckii</name>
    <name type="common">Black yeast</name>
    <name type="synonym">Cladosporium werneckii</name>
    <dbReference type="NCBI Taxonomy" id="91943"/>
    <lineage>
        <taxon>Eukaryota</taxon>
        <taxon>Fungi</taxon>
        <taxon>Dikarya</taxon>
        <taxon>Ascomycota</taxon>
        <taxon>Pezizomycotina</taxon>
        <taxon>Dothideomycetes</taxon>
        <taxon>Dothideomycetidae</taxon>
        <taxon>Mycosphaerellales</taxon>
        <taxon>Teratosphaeriaceae</taxon>
        <taxon>Hortaea</taxon>
    </lineage>
</organism>
<keyword evidence="1" id="KW-1133">Transmembrane helix</keyword>
<evidence type="ECO:0000256" key="1">
    <source>
        <dbReference type="SAM" id="Phobius"/>
    </source>
</evidence>
<dbReference type="Proteomes" id="UP000280598">
    <property type="component" value="Unassembled WGS sequence"/>
</dbReference>
<name>A0A3M7G8U1_HORWE</name>
<comment type="caution">
    <text evidence="2">The sequence shown here is derived from an EMBL/GenBank/DDBJ whole genome shotgun (WGS) entry which is preliminary data.</text>
</comment>